<organism evidence="1 2">
    <name type="scientific">Faecalicatena contorta</name>
    <dbReference type="NCBI Taxonomy" id="39482"/>
    <lineage>
        <taxon>Bacteria</taxon>
        <taxon>Bacillati</taxon>
        <taxon>Bacillota</taxon>
        <taxon>Clostridia</taxon>
        <taxon>Lachnospirales</taxon>
        <taxon>Lachnospiraceae</taxon>
        <taxon>Faecalicatena</taxon>
    </lineage>
</organism>
<evidence type="ECO:0000313" key="1">
    <source>
        <dbReference type="EMBL" id="CUO85589.1"/>
    </source>
</evidence>
<accession>A0A174IKP3</accession>
<evidence type="ECO:0000313" key="2">
    <source>
        <dbReference type="Proteomes" id="UP000095544"/>
    </source>
</evidence>
<dbReference type="EMBL" id="CYZU01000039">
    <property type="protein sequence ID" value="CUO85589.1"/>
    <property type="molecule type" value="Genomic_DNA"/>
</dbReference>
<dbReference type="RefSeq" id="WP_157355662.1">
    <property type="nucleotide sequence ID" value="NZ_CYZU01000039.1"/>
</dbReference>
<protein>
    <submittedName>
        <fullName evidence="1">Uncharacterized protein</fullName>
    </submittedName>
</protein>
<dbReference type="STRING" id="39482.ERS852491_03520"/>
<dbReference type="AlphaFoldDB" id="A0A174IKP3"/>
<dbReference type="Proteomes" id="UP000095544">
    <property type="component" value="Unassembled WGS sequence"/>
</dbReference>
<sequence length="47" mass="5759">MIGERIAKLEKFFGVRKPKSIDPIEWLEKLYEMEMEWEDKNQKTFPV</sequence>
<proteinExistence type="predicted"/>
<gene>
    <name evidence="1" type="ORF">ERS852491_03520</name>
</gene>
<name>A0A174IKP3_9FIRM</name>
<reference evidence="1 2" key="1">
    <citation type="submission" date="2015-09" db="EMBL/GenBank/DDBJ databases">
        <authorList>
            <consortium name="Pathogen Informatics"/>
        </authorList>
    </citation>
    <scope>NUCLEOTIDE SEQUENCE [LARGE SCALE GENOMIC DNA]</scope>
    <source>
        <strain evidence="1 2">2789STDY5834876</strain>
    </source>
</reference>